<evidence type="ECO:0000313" key="7">
    <source>
        <dbReference type="EMBL" id="KJP87640.1"/>
    </source>
</evidence>
<dbReference type="Proteomes" id="UP000054561">
    <property type="component" value="Unassembled WGS sequence"/>
</dbReference>
<evidence type="ECO:0000256" key="2">
    <source>
        <dbReference type="ARBA" id="ARBA00022448"/>
    </source>
</evidence>
<feature type="compositionally biased region" description="Basic and acidic residues" evidence="5">
    <location>
        <begin position="78"/>
        <end position="88"/>
    </location>
</feature>
<evidence type="ECO:0000256" key="5">
    <source>
        <dbReference type="SAM" id="MobiDB-lite"/>
    </source>
</evidence>
<gene>
    <name evidence="7" type="ORF">AK88_02668</name>
</gene>
<dbReference type="EMBL" id="KQ001671">
    <property type="protein sequence ID" value="KJP87640.1"/>
    <property type="molecule type" value="Genomic_DNA"/>
</dbReference>
<proteinExistence type="predicted"/>
<dbReference type="Pfam" id="PF12931">
    <property type="entry name" value="TPR_Sec16"/>
    <property type="match status" value="1"/>
</dbReference>
<evidence type="ECO:0000256" key="4">
    <source>
        <dbReference type="ARBA" id="ARBA00022892"/>
    </source>
</evidence>
<accession>A0A0D9QKS0</accession>
<feature type="region of interest" description="Disordered" evidence="5">
    <location>
        <begin position="465"/>
        <end position="523"/>
    </location>
</feature>
<reference evidence="7 8" key="1">
    <citation type="submission" date="2014-03" db="EMBL/GenBank/DDBJ databases">
        <title>The Genome Sequence of Plasmodium fragile nilgiri.</title>
        <authorList>
            <consortium name="The Broad Institute Genomics Platform"/>
            <consortium name="The Broad Institute Genome Sequencing Center for Infectious Disease"/>
            <person name="Neafsey D."/>
            <person name="Duraisingh M."/>
            <person name="Young S.K."/>
            <person name="Zeng Q."/>
            <person name="Gargeya S."/>
            <person name="Abouelleil A."/>
            <person name="Alvarado L."/>
            <person name="Chapman S.B."/>
            <person name="Gainer-Dewar J."/>
            <person name="Goldberg J."/>
            <person name="Griggs A."/>
            <person name="Gujja S."/>
            <person name="Hansen M."/>
            <person name="Howarth C."/>
            <person name="Imamovic A."/>
            <person name="Larimer J."/>
            <person name="Pearson M."/>
            <person name="Poon T.W."/>
            <person name="Priest M."/>
            <person name="Roberts A."/>
            <person name="Saif S."/>
            <person name="Shea T."/>
            <person name="Sykes S."/>
            <person name="Wortman J."/>
            <person name="Nusbaum C."/>
            <person name="Birren B."/>
        </authorList>
    </citation>
    <scope>NUCLEOTIDE SEQUENCE [LARGE SCALE GENOMIC DNA]</scope>
    <source>
        <strain evidence="8">nilgiri</strain>
    </source>
</reference>
<feature type="domain" description="Sec16 Sec23-binding" evidence="6">
    <location>
        <begin position="870"/>
        <end position="946"/>
    </location>
</feature>
<feature type="region of interest" description="Disordered" evidence="5">
    <location>
        <begin position="250"/>
        <end position="291"/>
    </location>
</feature>
<feature type="compositionally biased region" description="Polar residues" evidence="5">
    <location>
        <begin position="124"/>
        <end position="133"/>
    </location>
</feature>
<dbReference type="GO" id="GO:0005783">
    <property type="term" value="C:endoplasmic reticulum"/>
    <property type="evidence" value="ECO:0007669"/>
    <property type="project" value="UniProtKB-SubCell"/>
</dbReference>
<sequence>MEEHLFSYENIFRNKDLNIDKEIREKNQKEKRSSVHDSNVSPEDGDQKEESPHAFANNKWINEPEEDSSSCIQSGAADESKKGERDDTSAWGEGRPSEPVEEASTEVISMTHAAHTRGERQDATLHTNSQTKPQYKKKIKNDVSSLFAYSSSDMMMMSPARQPSHDNNEINFWYSGKGATPGGEADGIANGTANGEHHAHDHRLATPLGHKQDGATNVKCNRGEYGRTCGIQDDATCVDAFPAGCNEEKQIRSDGGDIPNWTPQGGSSDLVRDVRSSGRCKNGPSEESGNATALCFGTNGTLFYTRGRKVKFAPLIYIMESGIRAARLSSRTHAGGTTPPSSHTSAKHSNRSGIRDNKLEEQVYAIKEFPGPFSRRNDKVDKKVINFLHGHIKLNEKKYGNNVYEYTQKSCLYKYLLNVMKSPHMLNFNLKDVRVDRSGAKTDGMEKRKNVVSYFLESSRHQGDGLLSRNSYPSGRKSDHPKWSDNWSGDLRVSENNPREESGDHYQNRRDNNSSHIGQKRSLHNKKIVMEEFEITGREKEKRDDYPGVGDMHHHDKDLYQGDDVSWSTSAYCGQVPSFNEDVTWCDTNACDGKKKKKKRVFVHNQQYEFNDVVDPHFIQAFSKMGTKEKITTEDIYLEYYHLCIYNSEKAARICVENNLFKHFFLILKKYNDHKYRLMLSKYISHMNNSMDHDMDMNDGVKNIFRIYNPSVHNRIVKEAFVFLISLLNRESMTFEQNVLIHYWYSFYVLIYHNFLFQFEENELDYEEYKGDICKFFSFLIKQLYVHGRVTESQFLYLQLCGNPCVFKVAAEGDTAATSLESSAVESSAVESSAVEERRESQTREWQTREWQTREWQTREWGRHHFDVFTFQMCEVIEYLNRSNEDNFFYEDLIRHKINYAFTLLELGVLEQAKKYIEIIYYYVDVIRSQKKKNYDLVHMYESLLNQAKYVLPSVRLHNGGTVPTNWTTLKDEDLPEGGIYNYKVISPHKDVQNKGSAVHVGRSAPIEGNRAHNHVGDGATSVPPPNEQISEEKNGSREGGDPYYCVPFYQQPNDNNVARTPFEAKNSNRFNTDHVGSTHQGAITGRISNSVTTNPASPPHKSATLTAHQDEYNERAGNYSPFNFPPTPHSVDANTGQSNMHNHVWNDRMSIPSVANSPYQTNDQNSFLSSYHPPQMVTHGQGPQYNPVERGGIAYQQYNGAYQNEGGQVSYFYRGRESMEEGMRTSHMPDGGNSTSMSSNHISNACDGGYNMNWGGDHGVGGSQYDGGVSSSVSQDNYAYYYNASWHVAYPDGGSFNQATHHALQQGSHQNAYPPSSNNYPAGGSVPYGGGYANPPEQSGKSAPPEQSGKCVPPDQSGKSGPPEVTEKKTQSEKKKQEDEPRAESNMDLINIGKTFISGFFSNIKEKIKKVEQAEEEEEENIFYYDYEKKRWREKGVTSDEEEERERQKMQREMEIKNVAPPPQTENSSQTNKKNPLDIKDVRSRYVDYFN</sequence>
<feature type="compositionally biased region" description="Polar residues" evidence="5">
    <location>
        <begin position="1466"/>
        <end position="1475"/>
    </location>
</feature>
<dbReference type="VEuPathDB" id="PlasmoDB:AK88_02668"/>
<dbReference type="GO" id="GO:0016192">
    <property type="term" value="P:vesicle-mediated transport"/>
    <property type="evidence" value="ECO:0007669"/>
    <property type="project" value="UniProtKB-KW"/>
</dbReference>
<feature type="compositionally biased region" description="Basic and acidic residues" evidence="5">
    <location>
        <begin position="1031"/>
        <end position="1041"/>
    </location>
</feature>
<feature type="compositionally biased region" description="Basic and acidic residues" evidence="5">
    <location>
        <begin position="1366"/>
        <end position="1386"/>
    </location>
</feature>
<organism evidence="7 8">
    <name type="scientific">Plasmodium fragile</name>
    <dbReference type="NCBI Taxonomy" id="5857"/>
    <lineage>
        <taxon>Eukaryota</taxon>
        <taxon>Sar</taxon>
        <taxon>Alveolata</taxon>
        <taxon>Apicomplexa</taxon>
        <taxon>Aconoidasida</taxon>
        <taxon>Haemosporida</taxon>
        <taxon>Plasmodiidae</taxon>
        <taxon>Plasmodium</taxon>
        <taxon>Plasmodium (Plasmodium)</taxon>
    </lineage>
</organism>
<feature type="compositionally biased region" description="Basic and acidic residues" evidence="5">
    <location>
        <begin position="16"/>
        <end position="35"/>
    </location>
</feature>
<keyword evidence="3" id="KW-0256">Endoplasmic reticulum</keyword>
<comment type="subcellular location">
    <subcellularLocation>
        <location evidence="1">Endoplasmic reticulum</location>
    </subcellularLocation>
</comment>
<evidence type="ECO:0000313" key="8">
    <source>
        <dbReference type="Proteomes" id="UP000054561"/>
    </source>
</evidence>
<protein>
    <recommendedName>
        <fullName evidence="6">Sec16 Sec23-binding domain-containing protein</fullName>
    </recommendedName>
</protein>
<feature type="region of interest" description="Disordered" evidence="5">
    <location>
        <begin position="1434"/>
        <end position="1481"/>
    </location>
</feature>
<keyword evidence="8" id="KW-1185">Reference proteome</keyword>
<keyword evidence="4" id="KW-0931">ER-Golgi transport</keyword>
<feature type="compositionally biased region" description="Polar residues" evidence="5">
    <location>
        <begin position="1304"/>
        <end position="1321"/>
    </location>
</feature>
<dbReference type="OrthoDB" id="8918678at2759"/>
<dbReference type="RefSeq" id="XP_012335716.1">
    <property type="nucleotide sequence ID" value="XM_012480293.1"/>
</dbReference>
<feature type="region of interest" description="Disordered" evidence="5">
    <location>
        <begin position="1008"/>
        <end position="1041"/>
    </location>
</feature>
<dbReference type="GeneID" id="24267982"/>
<keyword evidence="2" id="KW-0813">Transport</keyword>
<evidence type="ECO:0000256" key="3">
    <source>
        <dbReference type="ARBA" id="ARBA00022824"/>
    </source>
</evidence>
<dbReference type="OMA" id="LYYYIDV"/>
<feature type="compositionally biased region" description="Basic and acidic residues" evidence="5">
    <location>
        <begin position="497"/>
        <end position="513"/>
    </location>
</feature>
<feature type="region of interest" description="Disordered" evidence="5">
    <location>
        <begin position="16"/>
        <end position="137"/>
    </location>
</feature>
<feature type="region of interest" description="Disordered" evidence="5">
    <location>
        <begin position="1304"/>
        <end position="1388"/>
    </location>
</feature>
<evidence type="ECO:0000256" key="1">
    <source>
        <dbReference type="ARBA" id="ARBA00004240"/>
    </source>
</evidence>
<feature type="compositionally biased region" description="Basic and acidic residues" evidence="5">
    <location>
        <begin position="1446"/>
        <end position="1457"/>
    </location>
</feature>
<dbReference type="InterPro" id="IPR024298">
    <property type="entry name" value="Sec16_Sec23-bd"/>
</dbReference>
<evidence type="ECO:0000259" key="6">
    <source>
        <dbReference type="Pfam" id="PF12931"/>
    </source>
</evidence>
<name>A0A0D9QKS0_PLAFR</name>
<feature type="region of interest" description="Disordered" evidence="5">
    <location>
        <begin position="330"/>
        <end position="354"/>
    </location>
</feature>